<proteinExistence type="inferred from homology"/>
<feature type="domain" description="Peptidase A1" evidence="5">
    <location>
        <begin position="122"/>
        <end position="482"/>
    </location>
</feature>
<keyword evidence="4" id="KW-0732">Signal</keyword>
<feature type="signal peptide" evidence="4">
    <location>
        <begin position="1"/>
        <end position="24"/>
    </location>
</feature>
<dbReference type="Gene3D" id="2.40.70.10">
    <property type="entry name" value="Acid Proteases"/>
    <property type="match status" value="2"/>
</dbReference>
<dbReference type="FunFam" id="2.40.70.10:FF:000031">
    <property type="entry name" value="Aspartyl protease AED1"/>
    <property type="match status" value="1"/>
</dbReference>
<dbReference type="PROSITE" id="PS51767">
    <property type="entry name" value="PEPTIDASE_A1"/>
    <property type="match status" value="1"/>
</dbReference>
<dbReference type="InterPro" id="IPR033121">
    <property type="entry name" value="PEPTIDASE_A1"/>
</dbReference>
<dbReference type="Proteomes" id="UP000000768">
    <property type="component" value="Chromosome 10"/>
</dbReference>
<dbReference type="Gramene" id="OQU76292">
    <property type="protein sequence ID" value="OQU76292"/>
    <property type="gene ID" value="SORBI_3010G126400"/>
</dbReference>
<protein>
    <recommendedName>
        <fullName evidence="5">Peptidase A1 domain-containing protein</fullName>
    </recommendedName>
</protein>
<feature type="chain" id="PRO_5010720730" description="Peptidase A1 domain-containing protein" evidence="4">
    <location>
        <begin position="25"/>
        <end position="487"/>
    </location>
</feature>
<dbReference type="GO" id="GO:0006508">
    <property type="term" value="P:proteolysis"/>
    <property type="evidence" value="ECO:0007669"/>
    <property type="project" value="UniProtKB-KW"/>
</dbReference>
<dbReference type="InterPro" id="IPR021109">
    <property type="entry name" value="Peptidase_aspartic_dom_sf"/>
</dbReference>
<dbReference type="GO" id="GO:0004190">
    <property type="term" value="F:aspartic-type endopeptidase activity"/>
    <property type="evidence" value="ECO:0007669"/>
    <property type="project" value="UniProtKB-KW"/>
</dbReference>
<feature type="active site" evidence="2">
    <location>
        <position position="356"/>
    </location>
</feature>
<evidence type="ECO:0000313" key="7">
    <source>
        <dbReference type="Proteomes" id="UP000000768"/>
    </source>
</evidence>
<dbReference type="Pfam" id="PF14541">
    <property type="entry name" value="TAXi_C"/>
    <property type="match status" value="1"/>
</dbReference>
<feature type="active site" evidence="2">
    <location>
        <position position="140"/>
    </location>
</feature>
<evidence type="ECO:0000256" key="4">
    <source>
        <dbReference type="SAM" id="SignalP"/>
    </source>
</evidence>
<dbReference type="FunFam" id="2.40.70.10:FF:000049">
    <property type="entry name" value="Aspartyl protease AED1"/>
    <property type="match status" value="1"/>
</dbReference>
<keyword evidence="3" id="KW-0378">Hydrolase</keyword>
<evidence type="ECO:0000256" key="1">
    <source>
        <dbReference type="ARBA" id="ARBA00007447"/>
    </source>
</evidence>
<keyword evidence="7" id="KW-1185">Reference proteome</keyword>
<dbReference type="InterPro" id="IPR032799">
    <property type="entry name" value="TAXi_C"/>
</dbReference>
<dbReference type="OMA" id="CEYSVKY"/>
<dbReference type="PANTHER" id="PTHR13683">
    <property type="entry name" value="ASPARTYL PROTEASES"/>
    <property type="match status" value="1"/>
</dbReference>
<dbReference type="AlphaFoldDB" id="A0A1W0VSN9"/>
<keyword evidence="3" id="KW-0064">Aspartyl protease</keyword>
<dbReference type="Pfam" id="PF14543">
    <property type="entry name" value="TAXi_N"/>
    <property type="match status" value="1"/>
</dbReference>
<comment type="similarity">
    <text evidence="1 3">Belongs to the peptidase A1 family.</text>
</comment>
<dbReference type="InterPro" id="IPR001969">
    <property type="entry name" value="Aspartic_peptidase_AS"/>
</dbReference>
<evidence type="ECO:0000256" key="2">
    <source>
        <dbReference type="PIRSR" id="PIRSR601461-1"/>
    </source>
</evidence>
<dbReference type="PROSITE" id="PS00141">
    <property type="entry name" value="ASP_PROTEASE"/>
    <property type="match status" value="1"/>
</dbReference>
<dbReference type="SUPFAM" id="SSF50630">
    <property type="entry name" value="Acid proteases"/>
    <property type="match status" value="1"/>
</dbReference>
<dbReference type="PRINTS" id="PR00792">
    <property type="entry name" value="PEPSIN"/>
</dbReference>
<gene>
    <name evidence="6" type="ORF">SORBI_3010G126400</name>
</gene>
<name>A0A1W0VSN9_SORBI</name>
<dbReference type="eggNOG" id="KOG1339">
    <property type="taxonomic scope" value="Eukaryota"/>
</dbReference>
<accession>A0A1W0VSN9</accession>
<dbReference type="PANTHER" id="PTHR13683:SF885">
    <property type="entry name" value="ASPARTYL PROTEASE AED1"/>
    <property type="match status" value="1"/>
</dbReference>
<sequence length="487" mass="51376">MAADWTLRHLALILLSITSQQVLAARQQDRHTISVQSLLSSSMCSSPSSTAPAGSTLQIVHRACLQTGDDIAVPDHHHYTGILRRDRHRVRSIYRRLTAAETTTTTTTIPARLGLAFQSLEYVVTIGIGTPPRNFTVLFDTGSDLTWVQCLPCPDSSCYPQQEPLFDPSKSSTYVDVPCSAPECHIGGVQQTRCGATSCEYSVKYGDESETHGSLAEETFTLSPPSPLAPAATGVVFGCSHEYISVFNDTGMGVAGLLGLGRGDSSILSQTRRSINSGGGVFSYCLPPRGSSTGYLTIGGGAAAPQQQYSNLSFTPLITTISQLRSAYVVNLAGVSVNGAAVDIPASAFSLGAVIDSGTVVTHMPAAAYYPLRDEFRLHMGSYKMLPEGSMKLLDTCYDVTGQDVVTAPRVALEFGGGARIDVDASGILLVLPAEDGSGQSLTLACLAFLPTNSAGLVIVGNMQQRAYNVVFDVDGGRIGFGPNGCS</sequence>
<keyword evidence="3" id="KW-0645">Protease</keyword>
<evidence type="ECO:0000313" key="6">
    <source>
        <dbReference type="EMBL" id="OQU76292.1"/>
    </source>
</evidence>
<dbReference type="OrthoDB" id="2747330at2759"/>
<organism evidence="6 7">
    <name type="scientific">Sorghum bicolor</name>
    <name type="common">Sorghum</name>
    <name type="synonym">Sorghum vulgare</name>
    <dbReference type="NCBI Taxonomy" id="4558"/>
    <lineage>
        <taxon>Eukaryota</taxon>
        <taxon>Viridiplantae</taxon>
        <taxon>Streptophyta</taxon>
        <taxon>Embryophyta</taxon>
        <taxon>Tracheophyta</taxon>
        <taxon>Spermatophyta</taxon>
        <taxon>Magnoliopsida</taxon>
        <taxon>Liliopsida</taxon>
        <taxon>Poales</taxon>
        <taxon>Poaceae</taxon>
        <taxon>PACMAD clade</taxon>
        <taxon>Panicoideae</taxon>
        <taxon>Andropogonodae</taxon>
        <taxon>Andropogoneae</taxon>
        <taxon>Sorghinae</taxon>
        <taxon>Sorghum</taxon>
    </lineage>
</organism>
<evidence type="ECO:0000256" key="3">
    <source>
        <dbReference type="RuleBase" id="RU000454"/>
    </source>
</evidence>
<dbReference type="InParanoid" id="A0A1W0VSN9"/>
<dbReference type="InterPro" id="IPR001461">
    <property type="entry name" value="Aspartic_peptidase_A1"/>
</dbReference>
<evidence type="ECO:0000259" key="5">
    <source>
        <dbReference type="PROSITE" id="PS51767"/>
    </source>
</evidence>
<dbReference type="EMBL" id="CM000769">
    <property type="protein sequence ID" value="OQU76292.1"/>
    <property type="molecule type" value="Genomic_DNA"/>
</dbReference>
<reference evidence="6 7" key="1">
    <citation type="journal article" date="2009" name="Nature">
        <title>The Sorghum bicolor genome and the diversification of grasses.</title>
        <authorList>
            <person name="Paterson A.H."/>
            <person name="Bowers J.E."/>
            <person name="Bruggmann R."/>
            <person name="Dubchak I."/>
            <person name="Grimwood J."/>
            <person name="Gundlach H."/>
            <person name="Haberer G."/>
            <person name="Hellsten U."/>
            <person name="Mitros T."/>
            <person name="Poliakov A."/>
            <person name="Schmutz J."/>
            <person name="Spannagl M."/>
            <person name="Tang H."/>
            <person name="Wang X."/>
            <person name="Wicker T."/>
            <person name="Bharti A.K."/>
            <person name="Chapman J."/>
            <person name="Feltus F.A."/>
            <person name="Gowik U."/>
            <person name="Grigoriev I.V."/>
            <person name="Lyons E."/>
            <person name="Maher C.A."/>
            <person name="Martis M."/>
            <person name="Narechania A."/>
            <person name="Otillar R.P."/>
            <person name="Penning B.W."/>
            <person name="Salamov A.A."/>
            <person name="Wang Y."/>
            <person name="Zhang L."/>
            <person name="Carpita N.C."/>
            <person name="Freeling M."/>
            <person name="Gingle A.R."/>
            <person name="Hash C.T."/>
            <person name="Keller B."/>
            <person name="Klein P."/>
            <person name="Kresovich S."/>
            <person name="McCann M.C."/>
            <person name="Ming R."/>
            <person name="Peterson D.G."/>
            <person name="Mehboob-ur-Rahman"/>
            <person name="Ware D."/>
            <person name="Westhoff P."/>
            <person name="Mayer K.F."/>
            <person name="Messing J."/>
            <person name="Rokhsar D.S."/>
        </authorList>
    </citation>
    <scope>NUCLEOTIDE SEQUENCE [LARGE SCALE GENOMIC DNA]</scope>
    <source>
        <strain evidence="7">cv. BTx623</strain>
    </source>
</reference>
<reference evidence="7" key="2">
    <citation type="journal article" date="2018" name="Plant J.">
        <title>The Sorghum bicolor reference genome: improved assembly, gene annotations, a transcriptome atlas, and signatures of genome organization.</title>
        <authorList>
            <person name="McCormick R.F."/>
            <person name="Truong S.K."/>
            <person name="Sreedasyam A."/>
            <person name="Jenkins J."/>
            <person name="Shu S."/>
            <person name="Sims D."/>
            <person name="Kennedy M."/>
            <person name="Amirebrahimi M."/>
            <person name="Weers B.D."/>
            <person name="McKinley B."/>
            <person name="Mattison A."/>
            <person name="Morishige D.T."/>
            <person name="Grimwood J."/>
            <person name="Schmutz J."/>
            <person name="Mullet J.E."/>
        </authorList>
    </citation>
    <scope>NUCLEOTIDE SEQUENCE [LARGE SCALE GENOMIC DNA]</scope>
    <source>
        <strain evidence="7">cv. BTx623</strain>
    </source>
</reference>
<dbReference type="KEGG" id="sbi:8076439"/>
<dbReference type="InterPro" id="IPR032861">
    <property type="entry name" value="TAXi_N"/>
</dbReference>